<protein>
    <submittedName>
        <fullName evidence="2">Uncharacterized protein</fullName>
    </submittedName>
</protein>
<comment type="caution">
    <text evidence="2">The sequence shown here is derived from an EMBL/GenBank/DDBJ whole genome shotgun (WGS) entry which is preliminary data.</text>
</comment>
<evidence type="ECO:0000256" key="1">
    <source>
        <dbReference type="SAM" id="MobiDB-lite"/>
    </source>
</evidence>
<accession>A0A423VYD0</accession>
<reference evidence="2 3" key="1">
    <citation type="submission" date="2015-09" db="EMBL/GenBank/DDBJ databases">
        <title>Host preference determinants of Valsa canker pathogens revealed by comparative genomics.</title>
        <authorList>
            <person name="Yin Z."/>
            <person name="Huang L."/>
        </authorList>
    </citation>
    <scope>NUCLEOTIDE SEQUENCE [LARGE SCALE GENOMIC DNA]</scope>
    <source>
        <strain evidence="2 3">03-1</strain>
    </source>
</reference>
<organism evidence="2 3">
    <name type="scientific">Cytospora schulzeri</name>
    <dbReference type="NCBI Taxonomy" id="448051"/>
    <lineage>
        <taxon>Eukaryota</taxon>
        <taxon>Fungi</taxon>
        <taxon>Dikarya</taxon>
        <taxon>Ascomycota</taxon>
        <taxon>Pezizomycotina</taxon>
        <taxon>Sordariomycetes</taxon>
        <taxon>Sordariomycetidae</taxon>
        <taxon>Diaporthales</taxon>
        <taxon>Cytosporaceae</taxon>
        <taxon>Cytospora</taxon>
    </lineage>
</organism>
<name>A0A423VYD0_9PEZI</name>
<sequence length="642" mass="71834">MAPQFSSEEIQEHREADLTAQRVQALGWAFTSVPQKSARGDEHTKRRVEKLGHAFTHVPMNINHQDWVSMSKDEQEAYRAKMQAIANEDIDGLRTKWSWLRSPNGGDWLAVEVIEDSGSTTDFISRSQIKHLKLEAEIDDPILLRTITGQIFTVNEYVEVLWSGKDLKERRGRFWVAPTETPIQMLVGRNFTKEYPEVLMDERPESSPQGMLLTMQVKMEYHFWETQLPPSLEYEINFPIITTVYESLSNLELGSSHMATNESLDFLEAEYDRNRVLKAGYVHGGVPMSSSHDSFLKHFKGASAVGGRIESLGSVVQPPPLSSLSTAFQPLSHVPAWNTVCPPQNETLNHIVQEHMSQARPPHFQPQLRPSYPAMGLPAPTIQVSISWPYHCYFGTVPNGIPCTTDEFPLPSSAAASAQSPGRILGPVHDGSSSPVAGSQRKPHGGDDKQFPRKKWAMLYSPSSKGFISVMASLDHNSPANWISEKLLHKWSVNFTTVKHTSYDSPQGYRLESSRTIKADWRGSSGKTYNNEFLVFADGAEAVSDLIMGHAILRKLGEIGFLSRRPDNTEDQSRHHDMKEIIAERKGYRKIRGSQSSLAAQGGRGIVKRTDSALHRSSAKRTGWVSEAIRPTDKQAGDLNLN</sequence>
<evidence type="ECO:0000313" key="3">
    <source>
        <dbReference type="Proteomes" id="UP000283895"/>
    </source>
</evidence>
<dbReference type="OrthoDB" id="5245056at2759"/>
<dbReference type="EMBL" id="LKEA01000034">
    <property type="protein sequence ID" value="ROV95997.1"/>
    <property type="molecule type" value="Genomic_DNA"/>
</dbReference>
<keyword evidence="3" id="KW-1185">Reference proteome</keyword>
<dbReference type="AlphaFoldDB" id="A0A423VYD0"/>
<gene>
    <name evidence="2" type="ORF">VMCG_07983</name>
</gene>
<feature type="region of interest" description="Disordered" evidence="1">
    <location>
        <begin position="411"/>
        <end position="451"/>
    </location>
</feature>
<proteinExistence type="predicted"/>
<dbReference type="CDD" id="cd00303">
    <property type="entry name" value="retropepsin_like"/>
    <property type="match status" value="1"/>
</dbReference>
<dbReference type="Proteomes" id="UP000283895">
    <property type="component" value="Unassembled WGS sequence"/>
</dbReference>
<feature type="region of interest" description="Disordered" evidence="1">
    <location>
        <begin position="618"/>
        <end position="642"/>
    </location>
</feature>
<evidence type="ECO:0000313" key="2">
    <source>
        <dbReference type="EMBL" id="ROV95997.1"/>
    </source>
</evidence>